<comment type="similarity">
    <text evidence="2">Belongs to the amino acid/polyamine transporter 2 family.</text>
</comment>
<dbReference type="EMBL" id="CAKM01000241">
    <property type="protein sequence ID" value="CCJ30216.1"/>
    <property type="molecule type" value="Genomic_DNA"/>
</dbReference>
<dbReference type="InterPro" id="IPR013057">
    <property type="entry name" value="AA_transpt_TM"/>
</dbReference>
<feature type="transmembrane region" description="Helical" evidence="7">
    <location>
        <begin position="497"/>
        <end position="515"/>
    </location>
</feature>
<feature type="region of interest" description="Disordered" evidence="6">
    <location>
        <begin position="1"/>
        <end position="28"/>
    </location>
</feature>
<dbReference type="FunCoup" id="L0PCT4">
    <property type="interactions" value="33"/>
</dbReference>
<dbReference type="STRING" id="1209962.L0PCT4"/>
<evidence type="ECO:0000256" key="6">
    <source>
        <dbReference type="SAM" id="MobiDB-lite"/>
    </source>
</evidence>
<comment type="caution">
    <text evidence="9">The sequence shown here is derived from an EMBL/GenBank/DDBJ whole genome shotgun (WGS) entry which is preliminary data.</text>
</comment>
<feature type="compositionally biased region" description="Polar residues" evidence="6">
    <location>
        <begin position="1"/>
        <end position="14"/>
    </location>
</feature>
<gene>
    <name evidence="9" type="ORF">PNEJI1_001110</name>
</gene>
<dbReference type="InParanoid" id="L0PCT4"/>
<evidence type="ECO:0000256" key="2">
    <source>
        <dbReference type="ARBA" id="ARBA00008066"/>
    </source>
</evidence>
<evidence type="ECO:0000256" key="7">
    <source>
        <dbReference type="SAM" id="Phobius"/>
    </source>
</evidence>
<dbReference type="GO" id="GO:0005774">
    <property type="term" value="C:vacuolar membrane"/>
    <property type="evidence" value="ECO:0007669"/>
    <property type="project" value="TreeGrafter"/>
</dbReference>
<feature type="transmembrane region" description="Helical" evidence="7">
    <location>
        <begin position="375"/>
        <end position="395"/>
    </location>
</feature>
<feature type="transmembrane region" description="Helical" evidence="7">
    <location>
        <begin position="407"/>
        <end position="430"/>
    </location>
</feature>
<organism evidence="10">
    <name type="scientific">Pneumocystis jirovecii</name>
    <name type="common">Human pneumocystis pneumonia agent</name>
    <dbReference type="NCBI Taxonomy" id="42068"/>
    <lineage>
        <taxon>Eukaryota</taxon>
        <taxon>Fungi</taxon>
        <taxon>Dikarya</taxon>
        <taxon>Ascomycota</taxon>
        <taxon>Taphrinomycotina</taxon>
        <taxon>Pneumocystomycetes</taxon>
        <taxon>Pneumocystaceae</taxon>
        <taxon>Pneumocystis</taxon>
    </lineage>
</organism>
<evidence type="ECO:0000256" key="4">
    <source>
        <dbReference type="ARBA" id="ARBA00022989"/>
    </source>
</evidence>
<accession>L0PCT4</accession>
<name>L0PCT4_PNEJI</name>
<dbReference type="Pfam" id="PF01490">
    <property type="entry name" value="Aa_trans"/>
    <property type="match status" value="1"/>
</dbReference>
<proteinExistence type="inferred from homology"/>
<feature type="transmembrane region" description="Helical" evidence="7">
    <location>
        <begin position="555"/>
        <end position="575"/>
    </location>
</feature>
<evidence type="ECO:0000313" key="9">
    <source>
        <dbReference type="EMBL" id="CCJ30216.1"/>
    </source>
</evidence>
<feature type="transmembrane region" description="Helical" evidence="7">
    <location>
        <begin position="266"/>
        <end position="289"/>
    </location>
</feature>
<evidence type="ECO:0000259" key="8">
    <source>
        <dbReference type="Pfam" id="PF01490"/>
    </source>
</evidence>
<dbReference type="GO" id="GO:0015179">
    <property type="term" value="F:L-amino acid transmembrane transporter activity"/>
    <property type="evidence" value="ECO:0007669"/>
    <property type="project" value="TreeGrafter"/>
</dbReference>
<protein>
    <recommendedName>
        <fullName evidence="8">Amino acid transporter transmembrane domain-containing protein</fullName>
    </recommendedName>
</protein>
<feature type="domain" description="Amino acid transporter transmembrane" evidence="8">
    <location>
        <begin position="194"/>
        <end position="576"/>
    </location>
</feature>
<feature type="transmembrane region" description="Helical" evidence="7">
    <location>
        <begin position="521"/>
        <end position="543"/>
    </location>
</feature>
<dbReference type="Proteomes" id="UP000010422">
    <property type="component" value="Unassembled WGS sequence"/>
</dbReference>
<keyword evidence="3 7" id="KW-0812">Transmembrane</keyword>
<comment type="subcellular location">
    <subcellularLocation>
        <location evidence="1">Membrane</location>
        <topology evidence="1">Multi-pass membrane protein</topology>
    </subcellularLocation>
</comment>
<keyword evidence="5 7" id="KW-0472">Membrane</keyword>
<feature type="transmembrane region" description="Helical" evidence="7">
    <location>
        <begin position="198"/>
        <end position="218"/>
    </location>
</feature>
<feature type="transmembrane region" description="Helical" evidence="7">
    <location>
        <begin position="334"/>
        <end position="355"/>
    </location>
</feature>
<feature type="transmembrane region" description="Helical" evidence="7">
    <location>
        <begin position="450"/>
        <end position="469"/>
    </location>
</feature>
<evidence type="ECO:0000256" key="5">
    <source>
        <dbReference type="ARBA" id="ARBA00023136"/>
    </source>
</evidence>
<keyword evidence="4 7" id="KW-1133">Transmembrane helix</keyword>
<reference evidence="9 10" key="1">
    <citation type="journal article" date="2012" name="MBio">
        <title>De novo assembly of the Pneumocystis jirovecii genome from a single bronchoalveolar lavage fluid specimen from a patient.</title>
        <authorList>
            <person name="Cisse O.H."/>
            <person name="Pagni M."/>
            <person name="Hauser P.M."/>
        </authorList>
    </citation>
    <scope>NUCLEOTIDE SEQUENCE [LARGE SCALE GENOMIC DNA]</scope>
    <source>
        <strain evidence="9 10">SE8</strain>
    </source>
</reference>
<evidence type="ECO:0000256" key="3">
    <source>
        <dbReference type="ARBA" id="ARBA00022692"/>
    </source>
</evidence>
<feature type="transmembrane region" description="Helical" evidence="7">
    <location>
        <begin position="224"/>
        <end position="245"/>
    </location>
</feature>
<dbReference type="Gene3D" id="1.20.1740.10">
    <property type="entry name" value="Amino acid/polyamine transporter I"/>
    <property type="match status" value="1"/>
</dbReference>
<evidence type="ECO:0000256" key="1">
    <source>
        <dbReference type="ARBA" id="ARBA00004141"/>
    </source>
</evidence>
<sequence>MSTNFAIDSLSNKPDSFDEKDEKSKPPSYTSYLVNKCLNVNESHKTKDSYDKGFSSLKMQGGDIHRNIYRWKENVNSQHYVKSRSQSFNLSNLNDNMFSPINMSQLQSPGGFRRGYIQMEGNKIDDTQTSPKYLSFLEFLDLYWKFFGENLKYYENKHLTNNADNAQKSRESLPLLSISENPCTADLHKDRKMDIFKAILLLLKSFVGTGVLFLPKAFSYGGMLFSPIILVGVALLSLYCFIVLIKIRAIIPGSYGDMGYAIYGPIMKFIILLSIALSQILFGSAYTIFVSENISALIKSITSKQYYVSPKWLIFSQFIIFVPFVLIRNISKLSTLALIADVLILLGIAYLYYVLIFTLTTQGLNDITILNTSSFSFFIGTAVLSFESIGLILPIAESITQPKNVYFILYLVMAIVTVVFTSVGILGYAAYGSKVHTLIFLNMLQSKVSMIIQILYCIAVMLSTPLQLFPAIKIIESKLLTGSVQGRLNPYVRWKKNFLRVIVVLIMALIAWSGSKNLERFISLVGSIACIPLVYMYPSLLHLKVCAKQTWSKICDISVCLIGAFAMIYVTIVTIQSLH</sequence>
<feature type="transmembrane region" description="Helical" evidence="7">
    <location>
        <begin position="309"/>
        <end position="327"/>
    </location>
</feature>
<dbReference type="VEuPathDB" id="FungiDB:PNEJI1_001110"/>
<dbReference type="AlphaFoldDB" id="L0PCT4"/>
<dbReference type="PANTHER" id="PTHR22950">
    <property type="entry name" value="AMINO ACID TRANSPORTER"/>
    <property type="match status" value="1"/>
</dbReference>
<dbReference type="PANTHER" id="PTHR22950:SF666">
    <property type="entry name" value="VACUOLAR AMINO ACID TRANSPORTER 4"/>
    <property type="match status" value="1"/>
</dbReference>
<feature type="compositionally biased region" description="Basic and acidic residues" evidence="6">
    <location>
        <begin position="15"/>
        <end position="25"/>
    </location>
</feature>
<evidence type="ECO:0000313" key="10">
    <source>
        <dbReference type="Proteomes" id="UP000010422"/>
    </source>
</evidence>